<feature type="non-terminal residue" evidence="2">
    <location>
        <position position="77"/>
    </location>
</feature>
<dbReference type="EMBL" id="CAUYUJ010000844">
    <property type="protein sequence ID" value="CAK0792811.1"/>
    <property type="molecule type" value="Genomic_DNA"/>
</dbReference>
<evidence type="ECO:0000313" key="3">
    <source>
        <dbReference type="Proteomes" id="UP001189429"/>
    </source>
</evidence>
<reference evidence="2" key="1">
    <citation type="submission" date="2023-10" db="EMBL/GenBank/DDBJ databases">
        <authorList>
            <person name="Chen Y."/>
            <person name="Shah S."/>
            <person name="Dougan E. K."/>
            <person name="Thang M."/>
            <person name="Chan C."/>
        </authorList>
    </citation>
    <scope>NUCLEOTIDE SEQUENCE [LARGE SCALE GENOMIC DNA]</scope>
</reference>
<feature type="compositionally biased region" description="Basic residues" evidence="1">
    <location>
        <begin position="18"/>
        <end position="28"/>
    </location>
</feature>
<evidence type="ECO:0000313" key="2">
    <source>
        <dbReference type="EMBL" id="CAK0792811.1"/>
    </source>
</evidence>
<evidence type="ECO:0000256" key="1">
    <source>
        <dbReference type="SAM" id="MobiDB-lite"/>
    </source>
</evidence>
<accession>A0ABN9PMC3</accession>
<sequence>VQTGRPDRGAAEGDRRRQQGRLRHRRLRAAGPARGQRPLPLPVGGGAGQSSHQRADRLLCRGRHIRGLQLRVVDDEQ</sequence>
<keyword evidence="3" id="KW-1185">Reference proteome</keyword>
<organism evidence="2 3">
    <name type="scientific">Prorocentrum cordatum</name>
    <dbReference type="NCBI Taxonomy" id="2364126"/>
    <lineage>
        <taxon>Eukaryota</taxon>
        <taxon>Sar</taxon>
        <taxon>Alveolata</taxon>
        <taxon>Dinophyceae</taxon>
        <taxon>Prorocentrales</taxon>
        <taxon>Prorocentraceae</taxon>
        <taxon>Prorocentrum</taxon>
    </lineage>
</organism>
<feature type="region of interest" description="Disordered" evidence="1">
    <location>
        <begin position="1"/>
        <end position="54"/>
    </location>
</feature>
<gene>
    <name evidence="2" type="ORF">PCOR1329_LOCUS3291</name>
</gene>
<name>A0ABN9PMC3_9DINO</name>
<protein>
    <submittedName>
        <fullName evidence="2">Uncharacterized protein</fullName>
    </submittedName>
</protein>
<feature type="compositionally biased region" description="Basic and acidic residues" evidence="1">
    <location>
        <begin position="1"/>
        <end position="17"/>
    </location>
</feature>
<feature type="non-terminal residue" evidence="2">
    <location>
        <position position="1"/>
    </location>
</feature>
<feature type="compositionally biased region" description="Low complexity" evidence="1">
    <location>
        <begin position="29"/>
        <end position="38"/>
    </location>
</feature>
<dbReference type="Proteomes" id="UP001189429">
    <property type="component" value="Unassembled WGS sequence"/>
</dbReference>
<comment type="caution">
    <text evidence="2">The sequence shown here is derived from an EMBL/GenBank/DDBJ whole genome shotgun (WGS) entry which is preliminary data.</text>
</comment>
<proteinExistence type="predicted"/>